<accession>A0A9P8QBB2</accession>
<organism evidence="1 2">
    <name type="scientific">Wickerhamomyces pijperi</name>
    <name type="common">Yeast</name>
    <name type="synonym">Pichia pijperi</name>
    <dbReference type="NCBI Taxonomy" id="599730"/>
    <lineage>
        <taxon>Eukaryota</taxon>
        <taxon>Fungi</taxon>
        <taxon>Dikarya</taxon>
        <taxon>Ascomycota</taxon>
        <taxon>Saccharomycotina</taxon>
        <taxon>Saccharomycetes</taxon>
        <taxon>Phaffomycetales</taxon>
        <taxon>Wickerhamomycetaceae</taxon>
        <taxon>Wickerhamomyces</taxon>
    </lineage>
</organism>
<sequence>MEAGPVTLKTNTGCLEKGFPTVVANLTLLLPFFGDISDFFMFEMSNSLDSAPKSTSWKSLLIDLKRSGSLRSLLFQ</sequence>
<name>A0A9P8QBB2_WICPI</name>
<reference evidence="1" key="1">
    <citation type="journal article" date="2021" name="Open Biol.">
        <title>Shared evolutionary footprints suggest mitochondrial oxidative damage underlies multiple complex I losses in fungi.</title>
        <authorList>
            <person name="Schikora-Tamarit M.A."/>
            <person name="Marcet-Houben M."/>
            <person name="Nosek J."/>
            <person name="Gabaldon T."/>
        </authorList>
    </citation>
    <scope>NUCLEOTIDE SEQUENCE</scope>
    <source>
        <strain evidence="1">CBS2887</strain>
    </source>
</reference>
<keyword evidence="2" id="KW-1185">Reference proteome</keyword>
<protein>
    <submittedName>
        <fullName evidence="1">Uncharacterized protein</fullName>
    </submittedName>
</protein>
<reference evidence="1" key="2">
    <citation type="submission" date="2021-01" db="EMBL/GenBank/DDBJ databases">
        <authorList>
            <person name="Schikora-Tamarit M.A."/>
        </authorList>
    </citation>
    <scope>NUCLEOTIDE SEQUENCE</scope>
    <source>
        <strain evidence="1">CBS2887</strain>
    </source>
</reference>
<comment type="caution">
    <text evidence="1">The sequence shown here is derived from an EMBL/GenBank/DDBJ whole genome shotgun (WGS) entry which is preliminary data.</text>
</comment>
<gene>
    <name evidence="1" type="ORF">WICPIJ_001226</name>
</gene>
<dbReference type="AlphaFoldDB" id="A0A9P8QBB2"/>
<dbReference type="EMBL" id="JAEUBG010000617">
    <property type="protein sequence ID" value="KAH3687788.1"/>
    <property type="molecule type" value="Genomic_DNA"/>
</dbReference>
<evidence type="ECO:0000313" key="1">
    <source>
        <dbReference type="EMBL" id="KAH3687788.1"/>
    </source>
</evidence>
<proteinExistence type="predicted"/>
<evidence type="ECO:0000313" key="2">
    <source>
        <dbReference type="Proteomes" id="UP000774326"/>
    </source>
</evidence>
<dbReference type="Proteomes" id="UP000774326">
    <property type="component" value="Unassembled WGS sequence"/>
</dbReference>